<proteinExistence type="predicted"/>
<name>A0A401T9B4_CHIPU</name>
<comment type="caution">
    <text evidence="2">The sequence shown here is derived from an EMBL/GenBank/DDBJ whole genome shotgun (WGS) entry which is preliminary data.</text>
</comment>
<dbReference type="Proteomes" id="UP000287033">
    <property type="component" value="Unassembled WGS sequence"/>
</dbReference>
<evidence type="ECO:0000313" key="2">
    <source>
        <dbReference type="EMBL" id="GCC39238.1"/>
    </source>
</evidence>
<evidence type="ECO:0000256" key="1">
    <source>
        <dbReference type="SAM" id="MobiDB-lite"/>
    </source>
</evidence>
<dbReference type="OrthoDB" id="543156at2759"/>
<gene>
    <name evidence="2" type="ORF">chiPu_0023202</name>
</gene>
<keyword evidence="3" id="KW-1185">Reference proteome</keyword>
<organism evidence="2 3">
    <name type="scientific">Chiloscyllium punctatum</name>
    <name type="common">Brownbanded bambooshark</name>
    <name type="synonym">Hemiscyllium punctatum</name>
    <dbReference type="NCBI Taxonomy" id="137246"/>
    <lineage>
        <taxon>Eukaryota</taxon>
        <taxon>Metazoa</taxon>
        <taxon>Chordata</taxon>
        <taxon>Craniata</taxon>
        <taxon>Vertebrata</taxon>
        <taxon>Chondrichthyes</taxon>
        <taxon>Elasmobranchii</taxon>
        <taxon>Galeomorphii</taxon>
        <taxon>Galeoidea</taxon>
        <taxon>Orectolobiformes</taxon>
        <taxon>Hemiscylliidae</taxon>
        <taxon>Chiloscyllium</taxon>
    </lineage>
</organism>
<feature type="non-terminal residue" evidence="2">
    <location>
        <position position="51"/>
    </location>
</feature>
<dbReference type="EMBL" id="BEZZ01017166">
    <property type="protein sequence ID" value="GCC39238.1"/>
    <property type="molecule type" value="Genomic_DNA"/>
</dbReference>
<protein>
    <submittedName>
        <fullName evidence="2">Uncharacterized protein</fullName>
    </submittedName>
</protein>
<reference evidence="2 3" key="1">
    <citation type="journal article" date="2018" name="Nat. Ecol. Evol.">
        <title>Shark genomes provide insights into elasmobranch evolution and the origin of vertebrates.</title>
        <authorList>
            <person name="Hara Y"/>
            <person name="Yamaguchi K"/>
            <person name="Onimaru K"/>
            <person name="Kadota M"/>
            <person name="Koyanagi M"/>
            <person name="Keeley SD"/>
            <person name="Tatsumi K"/>
            <person name="Tanaka K"/>
            <person name="Motone F"/>
            <person name="Kageyama Y"/>
            <person name="Nozu R"/>
            <person name="Adachi N"/>
            <person name="Nishimura O"/>
            <person name="Nakagawa R"/>
            <person name="Tanegashima C"/>
            <person name="Kiyatake I"/>
            <person name="Matsumoto R"/>
            <person name="Murakumo K"/>
            <person name="Nishida K"/>
            <person name="Terakita A"/>
            <person name="Kuratani S"/>
            <person name="Sato K"/>
            <person name="Hyodo S Kuraku.S."/>
        </authorList>
    </citation>
    <scope>NUCLEOTIDE SEQUENCE [LARGE SCALE GENOMIC DNA]</scope>
</reference>
<dbReference type="AlphaFoldDB" id="A0A401T9B4"/>
<accession>A0A401T9B4</accession>
<sequence length="51" mass="5292">MAGLGSGSPAPMMHRAGEEDSTCSKMAAKRALVILAKGAEEMETVIPTDLM</sequence>
<evidence type="ECO:0000313" key="3">
    <source>
        <dbReference type="Proteomes" id="UP000287033"/>
    </source>
</evidence>
<feature type="region of interest" description="Disordered" evidence="1">
    <location>
        <begin position="1"/>
        <end position="23"/>
    </location>
</feature>